<comment type="caution">
    <text evidence="1">The sequence shown here is derived from an EMBL/GenBank/DDBJ whole genome shotgun (WGS) entry which is preliminary data.</text>
</comment>
<sequence>MEHDWLTRVPGHVVCRPDQFGYRTDLPVLDAPAGRRLRVDELTDVELRVGSGHHQFVITHAGQSWVETVGVFEDGAAELPILRDISHPSPFASRVEVGCTVTEHSARGLRKELARIRTTLESAPLAVCVQDPEEPAAITAATCHVDRESHALLWWTWRVLPEHGAVLRTRAELQFTTAPGVAA</sequence>
<dbReference type="RefSeq" id="WP_135010680.1">
    <property type="nucleotide sequence ID" value="NZ_JAYEXM010000002.1"/>
</dbReference>
<evidence type="ECO:0000313" key="2">
    <source>
        <dbReference type="Proteomes" id="UP000298017"/>
    </source>
</evidence>
<gene>
    <name evidence="1" type="ORF">E4P33_07885</name>
</gene>
<protein>
    <submittedName>
        <fullName evidence="1">DUF2617 family protein</fullName>
    </submittedName>
</protein>
<dbReference type="AlphaFoldDB" id="A0AAX2SAE3"/>
<dbReference type="Proteomes" id="UP000298017">
    <property type="component" value="Unassembled WGS sequence"/>
</dbReference>
<keyword evidence="2" id="KW-1185">Reference proteome</keyword>
<dbReference type="Pfam" id="PF10936">
    <property type="entry name" value="DUF2617"/>
    <property type="match status" value="1"/>
</dbReference>
<name>A0AAX2SAE3_KOCRH</name>
<organism evidence="1 2">
    <name type="scientific">Kocuria rhizophila</name>
    <dbReference type="NCBI Taxonomy" id="72000"/>
    <lineage>
        <taxon>Bacteria</taxon>
        <taxon>Bacillati</taxon>
        <taxon>Actinomycetota</taxon>
        <taxon>Actinomycetes</taxon>
        <taxon>Micrococcales</taxon>
        <taxon>Micrococcaceae</taxon>
        <taxon>Kocuria</taxon>
    </lineage>
</organism>
<accession>A0AAX2SAE3</accession>
<proteinExistence type="predicted"/>
<evidence type="ECO:0000313" key="1">
    <source>
        <dbReference type="EMBL" id="TFI00982.1"/>
    </source>
</evidence>
<dbReference type="InterPro" id="IPR024486">
    <property type="entry name" value="DUF2617"/>
</dbReference>
<reference evidence="1 2" key="1">
    <citation type="submission" date="2019-03" db="EMBL/GenBank/DDBJ databases">
        <title>Genome Sequencing and Assembly of Various Microbes Isolated from Alder Root Nodule.</title>
        <authorList>
            <person name="Swanson E."/>
            <person name="Sevigny J.L."/>
            <person name="Pesce C."/>
            <person name="Davis I."/>
            <person name="Kleiner V."/>
            <person name="Tisa L."/>
        </authorList>
    </citation>
    <scope>NUCLEOTIDE SEQUENCE [LARGE SCALE GENOMIC DNA]</scope>
    <source>
        <strain evidence="1 2">4R-31</strain>
    </source>
</reference>
<dbReference type="EMBL" id="SPNK01000007">
    <property type="protein sequence ID" value="TFI00982.1"/>
    <property type="molecule type" value="Genomic_DNA"/>
</dbReference>